<dbReference type="SFLD" id="SFLDG01123">
    <property type="entry name" value="methyltransferase_(Class_B)"/>
    <property type="match status" value="1"/>
</dbReference>
<dbReference type="Pfam" id="PF02310">
    <property type="entry name" value="B12-binding"/>
    <property type="match status" value="1"/>
</dbReference>
<proteinExistence type="predicted"/>
<accession>A0ABV6YZI8</accession>
<evidence type="ECO:0000256" key="3">
    <source>
        <dbReference type="ARBA" id="ARBA00022723"/>
    </source>
</evidence>
<sequence length="453" mass="52043">MRPPDWLAYITAVLERDGHEVRLHDFPAREWERDQFIRLIRKQRPQAVILDSTTPSIDSDLNYASLVKQEVGAIVAMVGPHVTALPSETLLHSKGDVDYIIRGEPEYTARELFAALEQKSSPHSIRGLSYLNQGQPVNNQARPLIENLDELPYPAWHHLDLKKYFDGIKLYPFIDIIGGRGCPYQCSFCLWPQVMHGNQYRLRSPQNIVSEIKYDLRLWPWIRKGEFFFEDDTFTVNRDRALEICHEILKLKKKITWSVNARADHGDDELFQLMKKAGCRMLLIGYESGNDTVLKMVGKKLSPYTALQKAKRAQAAGLKIHGCFVLGLPGETEKSMTETIEYALELPLDTVQFSAAVPFPGTSYFEYCQKNGLVQAKKWTDWLANGEQSGVVDYPGLPSAYITATVDQALKQFYFRPRYMTRFLLSTRSLRDLYRKTRGALNFLDYLMKKMKS</sequence>
<evidence type="ECO:0000313" key="8">
    <source>
        <dbReference type="EMBL" id="MFC1851612.1"/>
    </source>
</evidence>
<organism evidence="8 9">
    <name type="scientific">candidate division CSSED10-310 bacterium</name>
    <dbReference type="NCBI Taxonomy" id="2855610"/>
    <lineage>
        <taxon>Bacteria</taxon>
        <taxon>Bacteria division CSSED10-310</taxon>
    </lineage>
</organism>
<feature type="domain" description="B12-binding" evidence="6">
    <location>
        <begin position="1"/>
        <end position="123"/>
    </location>
</feature>
<dbReference type="InterPro" id="IPR058240">
    <property type="entry name" value="rSAM_sf"/>
</dbReference>
<dbReference type="InterPro" id="IPR051198">
    <property type="entry name" value="BchE-like"/>
</dbReference>
<dbReference type="SMART" id="SM00729">
    <property type="entry name" value="Elp3"/>
    <property type="match status" value="1"/>
</dbReference>
<dbReference type="PROSITE" id="PS51918">
    <property type="entry name" value="RADICAL_SAM"/>
    <property type="match status" value="1"/>
</dbReference>
<dbReference type="InterPro" id="IPR023404">
    <property type="entry name" value="rSAM_horseshoe"/>
</dbReference>
<dbReference type="InterPro" id="IPR006638">
    <property type="entry name" value="Elp3/MiaA/NifB-like_rSAM"/>
</dbReference>
<reference evidence="8 9" key="1">
    <citation type="submission" date="2024-09" db="EMBL/GenBank/DDBJ databases">
        <title>Laminarin stimulates single cell rates of sulfate reduction while oxygen inhibits transcriptomic activity in coastal marine sediment.</title>
        <authorList>
            <person name="Lindsay M."/>
            <person name="Orcutt B."/>
            <person name="Emerson D."/>
            <person name="Stepanauskas R."/>
            <person name="D'Angelo T."/>
        </authorList>
    </citation>
    <scope>NUCLEOTIDE SEQUENCE [LARGE SCALE GENOMIC DNA]</scope>
    <source>
        <strain evidence="8">SAG AM-311-K15</strain>
    </source>
</reference>
<protein>
    <submittedName>
        <fullName evidence="8">Radical SAM protein</fullName>
    </submittedName>
</protein>
<evidence type="ECO:0000256" key="2">
    <source>
        <dbReference type="ARBA" id="ARBA00022691"/>
    </source>
</evidence>
<evidence type="ECO:0000313" key="9">
    <source>
        <dbReference type="Proteomes" id="UP001594351"/>
    </source>
</evidence>
<gene>
    <name evidence="8" type="ORF">ACFL27_15585</name>
</gene>
<keyword evidence="3" id="KW-0479">Metal-binding</keyword>
<dbReference type="SFLD" id="SFLDG01082">
    <property type="entry name" value="B12-binding_domain_containing"/>
    <property type="match status" value="1"/>
</dbReference>
<dbReference type="CDD" id="cd02068">
    <property type="entry name" value="radical_SAM_B12_BD"/>
    <property type="match status" value="1"/>
</dbReference>
<comment type="cofactor">
    <cofactor evidence="1">
        <name>[4Fe-4S] cluster</name>
        <dbReference type="ChEBI" id="CHEBI:49883"/>
    </cofactor>
</comment>
<evidence type="ECO:0000259" key="6">
    <source>
        <dbReference type="PROSITE" id="PS51332"/>
    </source>
</evidence>
<keyword evidence="9" id="KW-1185">Reference proteome</keyword>
<dbReference type="SFLD" id="SFLDS00029">
    <property type="entry name" value="Radical_SAM"/>
    <property type="match status" value="1"/>
</dbReference>
<evidence type="ECO:0000259" key="7">
    <source>
        <dbReference type="PROSITE" id="PS51918"/>
    </source>
</evidence>
<dbReference type="CDD" id="cd01335">
    <property type="entry name" value="Radical_SAM"/>
    <property type="match status" value="1"/>
</dbReference>
<dbReference type="PROSITE" id="PS51332">
    <property type="entry name" value="B12_BINDING"/>
    <property type="match status" value="1"/>
</dbReference>
<evidence type="ECO:0000256" key="5">
    <source>
        <dbReference type="ARBA" id="ARBA00023014"/>
    </source>
</evidence>
<dbReference type="Gene3D" id="3.80.30.20">
    <property type="entry name" value="tm_1862 like domain"/>
    <property type="match status" value="1"/>
</dbReference>
<name>A0ABV6YZI8_UNCC1</name>
<comment type="caution">
    <text evidence="8">The sequence shown here is derived from an EMBL/GenBank/DDBJ whole genome shotgun (WGS) entry which is preliminary data.</text>
</comment>
<dbReference type="Pfam" id="PF04055">
    <property type="entry name" value="Radical_SAM"/>
    <property type="match status" value="1"/>
</dbReference>
<evidence type="ECO:0000256" key="4">
    <source>
        <dbReference type="ARBA" id="ARBA00023004"/>
    </source>
</evidence>
<keyword evidence="2" id="KW-0949">S-adenosyl-L-methionine</keyword>
<evidence type="ECO:0000256" key="1">
    <source>
        <dbReference type="ARBA" id="ARBA00001966"/>
    </source>
</evidence>
<dbReference type="InterPro" id="IPR034466">
    <property type="entry name" value="Methyltransferase_Class_B"/>
</dbReference>
<dbReference type="InterPro" id="IPR007197">
    <property type="entry name" value="rSAM"/>
</dbReference>
<keyword evidence="4" id="KW-0408">Iron</keyword>
<dbReference type="PANTHER" id="PTHR43409:SF16">
    <property type="entry name" value="SLR0320 PROTEIN"/>
    <property type="match status" value="1"/>
</dbReference>
<feature type="domain" description="Radical SAM core" evidence="7">
    <location>
        <begin position="168"/>
        <end position="387"/>
    </location>
</feature>
<keyword evidence="5" id="KW-0411">Iron-sulfur</keyword>
<dbReference type="Proteomes" id="UP001594351">
    <property type="component" value="Unassembled WGS sequence"/>
</dbReference>
<dbReference type="InterPro" id="IPR006158">
    <property type="entry name" value="Cobalamin-bd"/>
</dbReference>
<dbReference type="SUPFAM" id="SSF102114">
    <property type="entry name" value="Radical SAM enzymes"/>
    <property type="match status" value="1"/>
</dbReference>
<dbReference type="EMBL" id="JBHPBY010000207">
    <property type="protein sequence ID" value="MFC1851612.1"/>
    <property type="molecule type" value="Genomic_DNA"/>
</dbReference>
<dbReference type="Gene3D" id="3.40.50.280">
    <property type="entry name" value="Cobalamin-binding domain"/>
    <property type="match status" value="1"/>
</dbReference>
<dbReference type="PANTHER" id="PTHR43409">
    <property type="entry name" value="ANAEROBIC MAGNESIUM-PROTOPORPHYRIN IX MONOMETHYL ESTER CYCLASE-RELATED"/>
    <property type="match status" value="1"/>
</dbReference>